<evidence type="ECO:0000256" key="14">
    <source>
        <dbReference type="ARBA" id="ARBA00023146"/>
    </source>
</evidence>
<evidence type="ECO:0000259" key="17">
    <source>
        <dbReference type="PROSITE" id="PS50862"/>
    </source>
</evidence>
<dbReference type="Pfam" id="PF01409">
    <property type="entry name" value="tRNA-synt_2d"/>
    <property type="match status" value="1"/>
</dbReference>
<evidence type="ECO:0000256" key="4">
    <source>
        <dbReference type="ARBA" id="ARBA00011209"/>
    </source>
</evidence>
<keyword evidence="9" id="KW-0479">Metal-binding</keyword>
<dbReference type="Pfam" id="PF02912">
    <property type="entry name" value="Phe_tRNA-synt_N"/>
    <property type="match status" value="1"/>
</dbReference>
<dbReference type="EC" id="6.1.1.20" evidence="5"/>
<dbReference type="SUPFAM" id="SSF46589">
    <property type="entry name" value="tRNA-binding arm"/>
    <property type="match status" value="1"/>
</dbReference>
<dbReference type="InterPro" id="IPR022911">
    <property type="entry name" value="Phe_tRNA_ligase_alpha1_bac"/>
</dbReference>
<comment type="cofactor">
    <cofactor evidence="1">
        <name>Mg(2+)</name>
        <dbReference type="ChEBI" id="CHEBI:18420"/>
    </cofactor>
</comment>
<dbReference type="InterPro" id="IPR004188">
    <property type="entry name" value="Phe-tRNA_ligase_II_N"/>
</dbReference>
<organism evidence="18">
    <name type="scientific">Timspurckia oligopyrenoides</name>
    <dbReference type="NCBI Taxonomy" id="708627"/>
    <lineage>
        <taxon>Eukaryota</taxon>
        <taxon>Rhodophyta</taxon>
        <taxon>Bangiophyceae</taxon>
        <taxon>Porphyridiales</taxon>
        <taxon>Porphyridiaceae</taxon>
        <taxon>Timspurckia</taxon>
    </lineage>
</organism>
<dbReference type="GO" id="GO:0006432">
    <property type="term" value="P:phenylalanyl-tRNA aminoacylation"/>
    <property type="evidence" value="ECO:0007669"/>
    <property type="project" value="InterPro"/>
</dbReference>
<accession>A0A7S1EUL2</accession>
<dbReference type="InterPro" id="IPR045864">
    <property type="entry name" value="aa-tRNA-synth_II/BPL/LPL"/>
</dbReference>
<dbReference type="SUPFAM" id="SSF55681">
    <property type="entry name" value="Class II aaRS and biotin synthetases"/>
    <property type="match status" value="1"/>
</dbReference>
<evidence type="ECO:0000256" key="1">
    <source>
        <dbReference type="ARBA" id="ARBA00001946"/>
    </source>
</evidence>
<keyword evidence="8" id="KW-0436">Ligase</keyword>
<dbReference type="EMBL" id="HBFP01013811">
    <property type="protein sequence ID" value="CAD8825590.1"/>
    <property type="molecule type" value="Transcribed_RNA"/>
</dbReference>
<evidence type="ECO:0000256" key="8">
    <source>
        <dbReference type="ARBA" id="ARBA00022598"/>
    </source>
</evidence>
<dbReference type="AlphaFoldDB" id="A0A7S1EUL2"/>
<dbReference type="InterPro" id="IPR010978">
    <property type="entry name" value="tRNA-bd_arm"/>
</dbReference>
<gene>
    <name evidence="18" type="ORF">TOLI1172_LOCUS9990</name>
</gene>
<keyword evidence="10" id="KW-0547">Nucleotide-binding</keyword>
<comment type="similarity">
    <text evidence="3">Belongs to the class-II aminoacyl-tRNA synthetase family. Phe-tRNA synthetase alpha subunit type 1 subfamily.</text>
</comment>
<dbReference type="HAMAP" id="MF_00281">
    <property type="entry name" value="Phe_tRNA_synth_alpha1"/>
    <property type="match status" value="1"/>
</dbReference>
<evidence type="ECO:0000256" key="10">
    <source>
        <dbReference type="ARBA" id="ARBA00022741"/>
    </source>
</evidence>
<dbReference type="InterPro" id="IPR002319">
    <property type="entry name" value="Phenylalanyl-tRNA_Synthase"/>
</dbReference>
<keyword evidence="7" id="KW-0963">Cytoplasm</keyword>
<evidence type="ECO:0000256" key="12">
    <source>
        <dbReference type="ARBA" id="ARBA00022842"/>
    </source>
</evidence>
<dbReference type="GO" id="GO:0000049">
    <property type="term" value="F:tRNA binding"/>
    <property type="evidence" value="ECO:0007669"/>
    <property type="project" value="InterPro"/>
</dbReference>
<evidence type="ECO:0000256" key="15">
    <source>
        <dbReference type="ARBA" id="ARBA00030612"/>
    </source>
</evidence>
<comment type="subunit">
    <text evidence="4">Tetramer of two alpha and two beta subunits.</text>
</comment>
<reference evidence="18" key="1">
    <citation type="submission" date="2021-01" db="EMBL/GenBank/DDBJ databases">
        <authorList>
            <person name="Corre E."/>
            <person name="Pelletier E."/>
            <person name="Niang G."/>
            <person name="Scheremetjew M."/>
            <person name="Finn R."/>
            <person name="Kale V."/>
            <person name="Holt S."/>
            <person name="Cochrane G."/>
            <person name="Meng A."/>
            <person name="Brown T."/>
            <person name="Cohen L."/>
        </authorList>
    </citation>
    <scope>NUCLEOTIDE SEQUENCE</scope>
    <source>
        <strain evidence="18">CCMP3278</strain>
    </source>
</reference>
<dbReference type="GO" id="GO:0004826">
    <property type="term" value="F:phenylalanine-tRNA ligase activity"/>
    <property type="evidence" value="ECO:0007669"/>
    <property type="project" value="UniProtKB-EC"/>
</dbReference>
<comment type="catalytic activity">
    <reaction evidence="16">
        <text>tRNA(Phe) + L-phenylalanine + ATP = L-phenylalanyl-tRNA(Phe) + AMP + diphosphate + H(+)</text>
        <dbReference type="Rhea" id="RHEA:19413"/>
        <dbReference type="Rhea" id="RHEA-COMP:9668"/>
        <dbReference type="Rhea" id="RHEA-COMP:9699"/>
        <dbReference type="ChEBI" id="CHEBI:15378"/>
        <dbReference type="ChEBI" id="CHEBI:30616"/>
        <dbReference type="ChEBI" id="CHEBI:33019"/>
        <dbReference type="ChEBI" id="CHEBI:58095"/>
        <dbReference type="ChEBI" id="CHEBI:78442"/>
        <dbReference type="ChEBI" id="CHEBI:78531"/>
        <dbReference type="ChEBI" id="CHEBI:456215"/>
        <dbReference type="EC" id="6.1.1.20"/>
    </reaction>
</comment>
<dbReference type="PROSITE" id="PS50862">
    <property type="entry name" value="AA_TRNA_LIGASE_II"/>
    <property type="match status" value="1"/>
</dbReference>
<evidence type="ECO:0000256" key="6">
    <source>
        <dbReference type="ARBA" id="ARBA00015409"/>
    </source>
</evidence>
<keyword evidence="12" id="KW-0460">Magnesium</keyword>
<proteinExistence type="inferred from homology"/>
<sequence>MAFIGVWLGGGSTGLSAEYGRGGSLRCVDWVTRKDGSNGRCVMMSGKTESSAIDLETIKVQLDSQRDTAFKRLEETESLQELQDIRVEYLGKKGSVTSTLKLVGRLPKDDRPKVGAMVNAIKAELEEKIEQAKLVLEEKEMDALIVDDQWDMTIPGTWPKAGRIHPIRATIQKIVDIFVSLGYDLVDGPEMSPEIETDYYCFEALNCPEDHPARDMQDTLYVTEDMKNLMRTQTSAVQARYLEKYGPPFAIVCPGRVFRRDDIDATHSFQFHQVEIMALGKDINLGNLRATMIHFLKELFGDDIKVRFRSSYFPFTEPSMEVDLFFRGEWMEVLGCGMVDPAVLEKAGYDPEEWCGFAAGFGVERFAMVLHQIQDIREFTNNNYEFLDQFNFRDLPN</sequence>
<dbReference type="Gene3D" id="3.30.930.10">
    <property type="entry name" value="Bira Bifunctional Protein, Domain 2"/>
    <property type="match status" value="1"/>
</dbReference>
<evidence type="ECO:0000256" key="13">
    <source>
        <dbReference type="ARBA" id="ARBA00022917"/>
    </source>
</evidence>
<keyword evidence="11" id="KW-0067">ATP-binding</keyword>
<evidence type="ECO:0000256" key="3">
    <source>
        <dbReference type="ARBA" id="ARBA00010207"/>
    </source>
</evidence>
<evidence type="ECO:0000256" key="5">
    <source>
        <dbReference type="ARBA" id="ARBA00012814"/>
    </source>
</evidence>
<dbReference type="PANTHER" id="PTHR11538">
    <property type="entry name" value="PHENYLALANYL-TRNA SYNTHETASE"/>
    <property type="match status" value="1"/>
</dbReference>
<keyword evidence="13" id="KW-0648">Protein biosynthesis</keyword>
<dbReference type="GO" id="GO:0005524">
    <property type="term" value="F:ATP binding"/>
    <property type="evidence" value="ECO:0007669"/>
    <property type="project" value="UniProtKB-KW"/>
</dbReference>
<protein>
    <recommendedName>
        <fullName evidence="6">Phenylalanine--tRNA ligase alpha subunit</fullName>
        <ecNumber evidence="5">6.1.1.20</ecNumber>
    </recommendedName>
    <alternativeName>
        <fullName evidence="15">Phenylalanyl-tRNA synthetase alpha subunit</fullName>
    </alternativeName>
</protein>
<dbReference type="CDD" id="cd00496">
    <property type="entry name" value="PheRS_alpha_core"/>
    <property type="match status" value="1"/>
</dbReference>
<dbReference type="InterPro" id="IPR004529">
    <property type="entry name" value="Phe-tRNA-synth_IIc_asu"/>
</dbReference>
<evidence type="ECO:0000256" key="16">
    <source>
        <dbReference type="ARBA" id="ARBA00049255"/>
    </source>
</evidence>
<feature type="domain" description="Aminoacyl-transfer RNA synthetases class-II family profile" evidence="17">
    <location>
        <begin position="174"/>
        <end position="396"/>
    </location>
</feature>
<dbReference type="GO" id="GO:0005737">
    <property type="term" value="C:cytoplasm"/>
    <property type="evidence" value="ECO:0007669"/>
    <property type="project" value="UniProtKB-SubCell"/>
</dbReference>
<evidence type="ECO:0000256" key="11">
    <source>
        <dbReference type="ARBA" id="ARBA00022840"/>
    </source>
</evidence>
<dbReference type="NCBIfam" id="TIGR00468">
    <property type="entry name" value="pheS"/>
    <property type="match status" value="1"/>
</dbReference>
<evidence type="ECO:0000313" key="18">
    <source>
        <dbReference type="EMBL" id="CAD8825590.1"/>
    </source>
</evidence>
<name>A0A7S1EUL2_9RHOD</name>
<evidence type="ECO:0000256" key="2">
    <source>
        <dbReference type="ARBA" id="ARBA00004496"/>
    </source>
</evidence>
<comment type="subcellular location">
    <subcellularLocation>
        <location evidence="2">Cytoplasm</location>
    </subcellularLocation>
</comment>
<keyword evidence="14" id="KW-0030">Aminoacyl-tRNA synthetase</keyword>
<dbReference type="PANTHER" id="PTHR11538:SF41">
    <property type="entry name" value="PHENYLALANINE--TRNA LIGASE, MITOCHONDRIAL"/>
    <property type="match status" value="1"/>
</dbReference>
<evidence type="ECO:0000256" key="7">
    <source>
        <dbReference type="ARBA" id="ARBA00022490"/>
    </source>
</evidence>
<evidence type="ECO:0000256" key="9">
    <source>
        <dbReference type="ARBA" id="ARBA00022723"/>
    </source>
</evidence>
<dbReference type="InterPro" id="IPR006195">
    <property type="entry name" value="aa-tRNA-synth_II"/>
</dbReference>
<dbReference type="GO" id="GO:0046872">
    <property type="term" value="F:metal ion binding"/>
    <property type="evidence" value="ECO:0007669"/>
    <property type="project" value="UniProtKB-KW"/>
</dbReference>